<dbReference type="PANTHER" id="PTHR46617:SF3">
    <property type="entry name" value="FORKHEAD BOX PROTEIN G1"/>
    <property type="match status" value="1"/>
</dbReference>
<feature type="compositionally biased region" description="Acidic residues" evidence="3">
    <location>
        <begin position="105"/>
        <end position="118"/>
    </location>
</feature>
<evidence type="ECO:0000259" key="4">
    <source>
        <dbReference type="PROSITE" id="PS50039"/>
    </source>
</evidence>
<protein>
    <submittedName>
        <fullName evidence="5">Fork head domain transcription factor slp1</fullName>
    </submittedName>
</protein>
<dbReference type="SMART" id="SM00339">
    <property type="entry name" value="FH"/>
    <property type="match status" value="1"/>
</dbReference>
<dbReference type="Gene3D" id="1.10.10.10">
    <property type="entry name" value="Winged helix-like DNA-binding domain superfamily/Winged helix DNA-binding domain"/>
    <property type="match status" value="1"/>
</dbReference>
<feature type="domain" description="Fork-head" evidence="4">
    <location>
        <begin position="155"/>
        <end position="249"/>
    </location>
</feature>
<dbReference type="PRINTS" id="PR00053">
    <property type="entry name" value="FORKHEAD"/>
</dbReference>
<dbReference type="GO" id="GO:0005634">
    <property type="term" value="C:nucleus"/>
    <property type="evidence" value="ECO:0007669"/>
    <property type="project" value="UniProtKB-SubCell"/>
</dbReference>
<dbReference type="InterPro" id="IPR047208">
    <property type="entry name" value="FOXG1"/>
</dbReference>
<dbReference type="GO" id="GO:1990837">
    <property type="term" value="F:sequence-specific double-stranded DNA binding"/>
    <property type="evidence" value="ECO:0007669"/>
    <property type="project" value="TreeGrafter"/>
</dbReference>
<sequence>MVTKSLNGPSFTINHILGRLDVDDERDCKSPGPSTSRSFTTGSEASDCSGDDCLCAPVDYSTRPGGSPSPTPGDLHRHHRGGHHHQHHHNRRAHPTSPAAVDIKPEEEDDDDVDDDDANSLPNKGDKSPQRDGACAKNGKDDAAATPPVDDKNKKPNYSYNALIMMAISESPQKRLTLSGIYEYIMNKFPFYRMNTPAWQNSIRHNLSLNKCFVKIPRSFDDPGKGNYWMIDPNSSDVYIGGTTGKLRRRSTQSSRHRIAYRPPMPPHGVVMPPSPHHHHHHHHHAAAAAAAAAAAFYHHRGGPPHHPAAGASGWPGVADYPSAAAAAAGFDYLHQYFWPPSVATSTAGAYQQRPSPSPPAASTGYSISQLLRPTLQVPPKRPTAVMHPAAAGALLQATMGRHHHHLQQQ</sequence>
<feature type="compositionally biased region" description="Basic and acidic residues" evidence="3">
    <location>
        <begin position="138"/>
        <end position="154"/>
    </location>
</feature>
<dbReference type="InterPro" id="IPR030456">
    <property type="entry name" value="TF_fork_head_CS_2"/>
</dbReference>
<proteinExistence type="predicted"/>
<evidence type="ECO:0000256" key="1">
    <source>
        <dbReference type="ARBA" id="ARBA00023125"/>
    </source>
</evidence>
<comment type="subcellular location">
    <subcellularLocation>
        <location evidence="2">Nucleus</location>
    </subcellularLocation>
</comment>
<feature type="region of interest" description="Disordered" evidence="3">
    <location>
        <begin position="243"/>
        <end position="266"/>
    </location>
</feature>
<dbReference type="EMBL" id="GGMR01003258">
    <property type="protein sequence ID" value="MBY15877.1"/>
    <property type="molecule type" value="Transcribed_RNA"/>
</dbReference>
<evidence type="ECO:0000256" key="2">
    <source>
        <dbReference type="PROSITE-ProRule" id="PRU00089"/>
    </source>
</evidence>
<dbReference type="AlphaFoldDB" id="A0A2S2NFC2"/>
<dbReference type="PROSITE" id="PS50039">
    <property type="entry name" value="FORK_HEAD_3"/>
    <property type="match status" value="1"/>
</dbReference>
<gene>
    <name evidence="5" type="primary">slp1</name>
    <name evidence="5" type="ORF">g.103893</name>
</gene>
<dbReference type="SUPFAM" id="SSF46785">
    <property type="entry name" value="Winged helix' DNA-binding domain"/>
    <property type="match status" value="1"/>
</dbReference>
<evidence type="ECO:0000256" key="3">
    <source>
        <dbReference type="SAM" id="MobiDB-lite"/>
    </source>
</evidence>
<reference evidence="5" key="1">
    <citation type="submission" date="2018-04" db="EMBL/GenBank/DDBJ databases">
        <title>Transcriptome of Schizaphis graminum biotype I.</title>
        <authorList>
            <person name="Scully E.D."/>
            <person name="Geib S.M."/>
            <person name="Palmer N.A."/>
            <person name="Koch K."/>
            <person name="Bradshaw J."/>
            <person name="Heng-Moss T."/>
            <person name="Sarath G."/>
        </authorList>
    </citation>
    <scope>NUCLEOTIDE SEQUENCE</scope>
</reference>
<dbReference type="PANTHER" id="PTHR46617">
    <property type="entry name" value="FORKHEAD BOX PROTEIN G1"/>
    <property type="match status" value="1"/>
</dbReference>
<dbReference type="GO" id="GO:0003700">
    <property type="term" value="F:DNA-binding transcription factor activity"/>
    <property type="evidence" value="ECO:0007669"/>
    <property type="project" value="InterPro"/>
</dbReference>
<accession>A0A2S2NFC2</accession>
<feature type="compositionally biased region" description="Basic residues" evidence="3">
    <location>
        <begin position="76"/>
        <end position="94"/>
    </location>
</feature>
<name>A0A2S2NFC2_SCHGA</name>
<dbReference type="PROSITE" id="PS00658">
    <property type="entry name" value="FORK_HEAD_2"/>
    <property type="match status" value="1"/>
</dbReference>
<organism evidence="5">
    <name type="scientific">Schizaphis graminum</name>
    <name type="common">Green bug aphid</name>
    <dbReference type="NCBI Taxonomy" id="13262"/>
    <lineage>
        <taxon>Eukaryota</taxon>
        <taxon>Metazoa</taxon>
        <taxon>Ecdysozoa</taxon>
        <taxon>Arthropoda</taxon>
        <taxon>Hexapoda</taxon>
        <taxon>Insecta</taxon>
        <taxon>Pterygota</taxon>
        <taxon>Neoptera</taxon>
        <taxon>Paraneoptera</taxon>
        <taxon>Hemiptera</taxon>
        <taxon>Sternorrhyncha</taxon>
        <taxon>Aphidomorpha</taxon>
        <taxon>Aphidoidea</taxon>
        <taxon>Aphididae</taxon>
        <taxon>Aphidini</taxon>
        <taxon>Schizaphis</taxon>
    </lineage>
</organism>
<feature type="DNA-binding region" description="Fork-head" evidence="2">
    <location>
        <begin position="155"/>
        <end position="249"/>
    </location>
</feature>
<dbReference type="InterPro" id="IPR036388">
    <property type="entry name" value="WH-like_DNA-bd_sf"/>
</dbReference>
<feature type="compositionally biased region" description="Basic residues" evidence="3">
    <location>
        <begin position="246"/>
        <end position="260"/>
    </location>
</feature>
<keyword evidence="1 2" id="KW-0238">DNA-binding</keyword>
<dbReference type="FunFam" id="1.10.10.10:FF:000135">
    <property type="entry name" value="forkhead box protein G1"/>
    <property type="match status" value="1"/>
</dbReference>
<dbReference type="InterPro" id="IPR001766">
    <property type="entry name" value="Fork_head_dom"/>
</dbReference>
<evidence type="ECO:0000313" key="5">
    <source>
        <dbReference type="EMBL" id="MBY15877.1"/>
    </source>
</evidence>
<dbReference type="Pfam" id="PF00250">
    <property type="entry name" value="Forkhead"/>
    <property type="match status" value="1"/>
</dbReference>
<feature type="region of interest" description="Disordered" evidence="3">
    <location>
        <begin position="23"/>
        <end position="156"/>
    </location>
</feature>
<keyword evidence="2" id="KW-0539">Nucleus</keyword>
<feature type="compositionally biased region" description="Polar residues" evidence="3">
    <location>
        <begin position="32"/>
        <end position="46"/>
    </location>
</feature>
<dbReference type="GO" id="GO:0006357">
    <property type="term" value="P:regulation of transcription by RNA polymerase II"/>
    <property type="evidence" value="ECO:0007669"/>
    <property type="project" value="TreeGrafter"/>
</dbReference>
<dbReference type="InterPro" id="IPR036390">
    <property type="entry name" value="WH_DNA-bd_sf"/>
</dbReference>